<dbReference type="EMBL" id="LWBS01000121">
    <property type="protein sequence ID" value="OAP95067.1"/>
    <property type="molecule type" value="Genomic_DNA"/>
</dbReference>
<sequence length="133" mass="15116">MTQIGEEHCSRWGGIPQGKLTEFNRRAIGLLCRGFGLGPWNIPVNWARVKWGSERHTKFVTSGHGLATWDFNRLTQLVIGAHDECIRVEISPCAFRYLSIEMWPRAGREGGMAERHPTIEQAIAGYRRAARQQ</sequence>
<accession>A0A179BTU5</accession>
<name>A0A179BTU5_RHILE</name>
<protein>
    <submittedName>
        <fullName evidence="1">Uncharacterized protein</fullName>
    </submittedName>
</protein>
<dbReference type="AlphaFoldDB" id="A0A179BTU5"/>
<gene>
    <name evidence="1" type="ORF">A4U53_17735</name>
</gene>
<organism evidence="1">
    <name type="scientific">Rhizobium leguminosarum</name>
    <dbReference type="NCBI Taxonomy" id="384"/>
    <lineage>
        <taxon>Bacteria</taxon>
        <taxon>Pseudomonadati</taxon>
        <taxon>Pseudomonadota</taxon>
        <taxon>Alphaproteobacteria</taxon>
        <taxon>Hyphomicrobiales</taxon>
        <taxon>Rhizobiaceae</taxon>
        <taxon>Rhizobium/Agrobacterium group</taxon>
        <taxon>Rhizobium</taxon>
    </lineage>
</organism>
<comment type="caution">
    <text evidence="1">The sequence shown here is derived from an EMBL/GenBank/DDBJ whole genome shotgun (WGS) entry which is preliminary data.</text>
</comment>
<proteinExistence type="predicted"/>
<reference evidence="1" key="1">
    <citation type="submission" date="2016-04" db="EMBL/GenBank/DDBJ databases">
        <title>Fast-growing isolate from the root nodules of Vavilovia formosa.</title>
        <authorList>
            <person name="Kimeklis A."/>
            <person name="Safronova V."/>
            <person name="Belimov A."/>
            <person name="Andronov E."/>
        </authorList>
    </citation>
    <scope>NUCLEOTIDE SEQUENCE [LARGE SCALE GENOMIC DNA]</scope>
    <source>
        <strain evidence="1">Vaf-46</strain>
    </source>
</reference>
<evidence type="ECO:0000313" key="1">
    <source>
        <dbReference type="EMBL" id="OAP95067.1"/>
    </source>
</evidence>